<evidence type="ECO:0000256" key="1">
    <source>
        <dbReference type="SAM" id="MobiDB-lite"/>
    </source>
</evidence>
<dbReference type="EMBL" id="KQ981010">
    <property type="protein sequence ID" value="KYN10372.1"/>
    <property type="molecule type" value="Genomic_DNA"/>
</dbReference>
<gene>
    <name evidence="2" type="ORF">ALC57_17559</name>
</gene>
<accession>A0A195DC17</accession>
<sequence>MTNVHERDFAYQEAASLFPRKSNFISDFSFQDAFTVEVLGELLAGIDPLRKGTNHSQGQEKRHNKENHTKVSFLEYIGIADPRNLPGALMRRLDERGCHVSRDVEAYQLENQLDIGDYDVRALLIRPRETEEENEEENGKRHLPLPSYLAAHPPMPPTYGSLKYLPRCLQGACLSRYPPSPPSSPFSTLRSFRKPAARRYPLTDPSRPPAPPTARTLTANYDVPREYNNSRGRPYLFPRNTTPRKSGRVAP</sequence>
<evidence type="ECO:0000313" key="3">
    <source>
        <dbReference type="Proteomes" id="UP000078492"/>
    </source>
</evidence>
<protein>
    <submittedName>
        <fullName evidence="2">Uncharacterized protein</fullName>
    </submittedName>
</protein>
<feature type="region of interest" description="Disordered" evidence="1">
    <location>
        <begin position="198"/>
        <end position="251"/>
    </location>
</feature>
<proteinExistence type="predicted"/>
<dbReference type="Proteomes" id="UP000078492">
    <property type="component" value="Unassembled WGS sequence"/>
</dbReference>
<evidence type="ECO:0000313" key="2">
    <source>
        <dbReference type="EMBL" id="KYN10372.1"/>
    </source>
</evidence>
<reference evidence="2 3" key="1">
    <citation type="submission" date="2015-09" db="EMBL/GenBank/DDBJ databases">
        <title>Trachymyrmex cornetzi WGS genome.</title>
        <authorList>
            <person name="Nygaard S."/>
            <person name="Hu H."/>
            <person name="Boomsma J."/>
            <person name="Zhang G."/>
        </authorList>
    </citation>
    <scope>NUCLEOTIDE SEQUENCE [LARGE SCALE GENOMIC DNA]</scope>
    <source>
        <strain evidence="2">Tcor2-1</strain>
        <tissue evidence="2">Whole body</tissue>
    </source>
</reference>
<organism evidence="2 3">
    <name type="scientific">Trachymyrmex cornetzi</name>
    <dbReference type="NCBI Taxonomy" id="471704"/>
    <lineage>
        <taxon>Eukaryota</taxon>
        <taxon>Metazoa</taxon>
        <taxon>Ecdysozoa</taxon>
        <taxon>Arthropoda</taxon>
        <taxon>Hexapoda</taxon>
        <taxon>Insecta</taxon>
        <taxon>Pterygota</taxon>
        <taxon>Neoptera</taxon>
        <taxon>Endopterygota</taxon>
        <taxon>Hymenoptera</taxon>
        <taxon>Apocrita</taxon>
        <taxon>Aculeata</taxon>
        <taxon>Formicoidea</taxon>
        <taxon>Formicidae</taxon>
        <taxon>Myrmicinae</taxon>
        <taxon>Trachymyrmex</taxon>
    </lineage>
</organism>
<keyword evidence="3" id="KW-1185">Reference proteome</keyword>
<dbReference type="AlphaFoldDB" id="A0A195DC17"/>
<name>A0A195DC17_9HYME</name>